<organism evidence="1 2">
    <name type="scientific">Variovorax paradoxus</name>
    <dbReference type="NCBI Taxonomy" id="34073"/>
    <lineage>
        <taxon>Bacteria</taxon>
        <taxon>Pseudomonadati</taxon>
        <taxon>Pseudomonadota</taxon>
        <taxon>Betaproteobacteria</taxon>
        <taxon>Burkholderiales</taxon>
        <taxon>Comamonadaceae</taxon>
        <taxon>Variovorax</taxon>
    </lineage>
</organism>
<protein>
    <submittedName>
        <fullName evidence="1">Uncharacterized protein</fullName>
    </submittedName>
</protein>
<evidence type="ECO:0000313" key="1">
    <source>
        <dbReference type="EMBL" id="KIQ37467.1"/>
    </source>
</evidence>
<sequence length="304" mass="32758">MALTPEQQQDIREEEYFRMEVRKSLAAPQGPPSLMDRLSAFGDSKVGFWLLTTVLAGLVATGFTKLQRYVDQEDIARRELAERSRRDADMLLKLGPLLTSDKRPQVDMAIVLLNSLSAGDGIDKQVSGQIVALFRSTAEAGNRPNATPEERVASQAIYSFFDQAGLSAMQAWGTPAAASVAAEPAPAAAAPSLVAAALDSATLPIRIYLQVGDRADWPVATKASEGLRQAGMIVPGIELVPAQNTPKQNSVRYCKDKVSPAALDRVRTATASQVVPAPAMTELPPKLCGNVRFNHFELWFARGA</sequence>
<proteinExistence type="predicted"/>
<dbReference type="RefSeq" id="WP_042576794.1">
    <property type="nucleotide sequence ID" value="NZ_JXQQ01000002.1"/>
</dbReference>
<dbReference type="EMBL" id="JXQQ01000002">
    <property type="protein sequence ID" value="KIQ37467.1"/>
    <property type="molecule type" value="Genomic_DNA"/>
</dbReference>
<gene>
    <name evidence="1" type="ORF">RT97_00335</name>
</gene>
<dbReference type="Proteomes" id="UP000032067">
    <property type="component" value="Unassembled WGS sequence"/>
</dbReference>
<dbReference type="AlphaFoldDB" id="A0A0D0LH28"/>
<dbReference type="OrthoDB" id="8906191at2"/>
<accession>A0A0D0LH28</accession>
<name>A0A0D0LH28_VARPD</name>
<reference evidence="1 2" key="1">
    <citation type="submission" date="2014-12" db="EMBL/GenBank/DDBJ databases">
        <title>16Stimator: statistical estimation of ribosomal gene copy numbers from draft genome assemblies.</title>
        <authorList>
            <person name="Perisin M.A."/>
            <person name="Vetter M."/>
            <person name="Gilbert J.A."/>
            <person name="Bergelson J."/>
        </authorList>
    </citation>
    <scope>NUCLEOTIDE SEQUENCE [LARGE SCALE GENOMIC DNA]</scope>
    <source>
        <strain evidence="1 2">MEDvA23</strain>
    </source>
</reference>
<comment type="caution">
    <text evidence="1">The sequence shown here is derived from an EMBL/GenBank/DDBJ whole genome shotgun (WGS) entry which is preliminary data.</text>
</comment>
<evidence type="ECO:0000313" key="2">
    <source>
        <dbReference type="Proteomes" id="UP000032067"/>
    </source>
</evidence>